<dbReference type="InterPro" id="IPR011604">
    <property type="entry name" value="PDDEXK-like_dom_sf"/>
</dbReference>
<dbReference type="InterPro" id="IPR011335">
    <property type="entry name" value="Restrct_endonuc-II-like"/>
</dbReference>
<feature type="domain" description="YqaJ viral recombinase" evidence="1">
    <location>
        <begin position="102"/>
        <end position="245"/>
    </location>
</feature>
<reference evidence="2" key="1">
    <citation type="journal article" date="2020" name="Nature">
        <title>Giant virus diversity and host interactions through global metagenomics.</title>
        <authorList>
            <person name="Schulz F."/>
            <person name="Roux S."/>
            <person name="Paez-Espino D."/>
            <person name="Jungbluth S."/>
            <person name="Walsh D.A."/>
            <person name="Denef V.J."/>
            <person name="McMahon K.D."/>
            <person name="Konstantinidis K.T."/>
            <person name="Eloe-Fadrosh E.A."/>
            <person name="Kyrpides N.C."/>
            <person name="Woyke T."/>
        </authorList>
    </citation>
    <scope>NUCLEOTIDE SEQUENCE</scope>
    <source>
        <strain evidence="2">GVMAG-M-3300023179-4</strain>
    </source>
</reference>
<name>A0A6C0H125_9ZZZZ</name>
<proteinExistence type="predicted"/>
<dbReference type="SUPFAM" id="SSF52980">
    <property type="entry name" value="Restriction endonuclease-like"/>
    <property type="match status" value="1"/>
</dbReference>
<evidence type="ECO:0000313" key="2">
    <source>
        <dbReference type="EMBL" id="QHT74248.1"/>
    </source>
</evidence>
<accession>A0A6C0H125</accession>
<dbReference type="NCBIfam" id="TIGR03033">
    <property type="entry name" value="phage_rel_nuc"/>
    <property type="match status" value="1"/>
</dbReference>
<dbReference type="InterPro" id="IPR019080">
    <property type="entry name" value="YqaJ_viral_recombinase"/>
</dbReference>
<dbReference type="Pfam" id="PF09588">
    <property type="entry name" value="YqaJ"/>
    <property type="match status" value="1"/>
</dbReference>
<dbReference type="CDD" id="cd22343">
    <property type="entry name" value="PDDEXK_lambda_exonuclease-like"/>
    <property type="match status" value="1"/>
</dbReference>
<evidence type="ECO:0000259" key="1">
    <source>
        <dbReference type="Pfam" id="PF09588"/>
    </source>
</evidence>
<dbReference type="PANTHER" id="PTHR46609">
    <property type="entry name" value="EXONUCLEASE, PHAGE-TYPE/RECB, C-TERMINAL DOMAIN-CONTAINING PROTEIN"/>
    <property type="match status" value="1"/>
</dbReference>
<organism evidence="2">
    <name type="scientific">viral metagenome</name>
    <dbReference type="NCBI Taxonomy" id="1070528"/>
    <lineage>
        <taxon>unclassified sequences</taxon>
        <taxon>metagenomes</taxon>
        <taxon>organismal metagenomes</taxon>
    </lineage>
</organism>
<protein>
    <recommendedName>
        <fullName evidence="1">YqaJ viral recombinase domain-containing protein</fullName>
    </recommendedName>
</protein>
<sequence>MDFIEELKSIIEIYLNENNYDYLTNHEFNDLINYSHLNIEEYFEMKIDRKLIKDNIKKLFDKYYYYNGQQFINQIDQTEYDKLEQHYLYLLNLPQPEQKSKEWFDMRNNMITASSAAQAMGESKYDTMDQFIYEKVFGREFSENKFVHHGKKYEHIATMFYQHVYNVKIGEFGLLKHPEIDFIGASPDGICSAYTLDGIRGSPLLGTMVEIKCPMTREIKTSGDIKDGICPYYYWVQVQLQLQCCNLNRCDFIQLSIKEYETDEETTAQDKFMNDNHLLDHTENQNNMVKINQNFGRGALIQLLPIKFTQKVQYEKREWYSKYIYPPSLDMTKGDVLNWIDDEKKKFKLNPLSKDYKFDKPLFFRIVTTHNTIILREDKWFEEAVPKLKVTWDKIKFLRENKTEALKFKEAIDSKKKTKLVFIPSATKKNDGFLDSED</sequence>
<dbReference type="Gene3D" id="3.90.320.10">
    <property type="match status" value="1"/>
</dbReference>
<dbReference type="EMBL" id="MN739844">
    <property type="protein sequence ID" value="QHT74248.1"/>
    <property type="molecule type" value="Genomic_DNA"/>
</dbReference>
<dbReference type="PANTHER" id="PTHR46609:SF6">
    <property type="entry name" value="EXONUCLEASE, PHAGE-TYPE_RECB, C-TERMINAL DOMAIN-CONTAINING PROTEIN-RELATED"/>
    <property type="match status" value="1"/>
</dbReference>
<dbReference type="AlphaFoldDB" id="A0A6C0H125"/>
<dbReference type="InterPro" id="IPR051703">
    <property type="entry name" value="NF-kappa-B_Signaling_Reg"/>
</dbReference>
<dbReference type="InterPro" id="IPR017482">
    <property type="entry name" value="Lambda-type_endonuclease"/>
</dbReference>